<organism evidence="1 2">
    <name type="scientific">Marinibaculum pumilum</name>
    <dbReference type="NCBI Taxonomy" id="1766165"/>
    <lineage>
        <taxon>Bacteria</taxon>
        <taxon>Pseudomonadati</taxon>
        <taxon>Pseudomonadota</taxon>
        <taxon>Alphaproteobacteria</taxon>
        <taxon>Rhodospirillales</taxon>
        <taxon>Rhodospirillaceae</taxon>
        <taxon>Marinibaculum</taxon>
    </lineage>
</organism>
<proteinExistence type="predicted"/>
<comment type="caution">
    <text evidence="1">The sequence shown here is derived from an EMBL/GenBank/DDBJ whole genome shotgun (WGS) entry which is preliminary data.</text>
</comment>
<gene>
    <name evidence="1" type="ORF">ACFOGJ_09020</name>
</gene>
<dbReference type="Proteomes" id="UP001595528">
    <property type="component" value="Unassembled WGS sequence"/>
</dbReference>
<keyword evidence="2" id="KW-1185">Reference proteome</keyword>
<reference evidence="2" key="1">
    <citation type="journal article" date="2019" name="Int. J. Syst. Evol. Microbiol.">
        <title>The Global Catalogue of Microorganisms (GCM) 10K type strain sequencing project: providing services to taxonomists for standard genome sequencing and annotation.</title>
        <authorList>
            <consortium name="The Broad Institute Genomics Platform"/>
            <consortium name="The Broad Institute Genome Sequencing Center for Infectious Disease"/>
            <person name="Wu L."/>
            <person name="Ma J."/>
        </authorList>
    </citation>
    <scope>NUCLEOTIDE SEQUENCE [LARGE SCALE GENOMIC DNA]</scope>
    <source>
        <strain evidence="2">KCTC 42964</strain>
    </source>
</reference>
<sequence>MSNRYRHHKYTWTKPFGSERHHWELVGPDGAIHFHASGPYSHNDGEYACGLEIHYCSPPDYMRDHAPSHVNCPLTGGRCWHDGTSLYASETLWPVVRSYLRSGEHEAIFRILEGEADERFGYRPEGDDEAAALSGDAA</sequence>
<name>A0ABV7KZ17_9PROT</name>
<protein>
    <submittedName>
        <fullName evidence="1">Uncharacterized protein</fullName>
    </submittedName>
</protein>
<evidence type="ECO:0000313" key="2">
    <source>
        <dbReference type="Proteomes" id="UP001595528"/>
    </source>
</evidence>
<accession>A0ABV7KZ17</accession>
<dbReference type="RefSeq" id="WP_379899535.1">
    <property type="nucleotide sequence ID" value="NZ_JBHRTR010000022.1"/>
</dbReference>
<dbReference type="EMBL" id="JBHRTR010000022">
    <property type="protein sequence ID" value="MFC3227369.1"/>
    <property type="molecule type" value="Genomic_DNA"/>
</dbReference>
<evidence type="ECO:0000313" key="1">
    <source>
        <dbReference type="EMBL" id="MFC3227369.1"/>
    </source>
</evidence>